<dbReference type="Proteomes" id="UP000709959">
    <property type="component" value="Unassembled WGS sequence"/>
</dbReference>
<dbReference type="EMBL" id="JADKCH010000007">
    <property type="protein sequence ID" value="MBK8572733.1"/>
    <property type="molecule type" value="Genomic_DNA"/>
</dbReference>
<proteinExistence type="predicted"/>
<gene>
    <name evidence="1" type="ORF">IPN91_08815</name>
</gene>
<organism evidence="1 2">
    <name type="scientific">Candidatus Geothrix odensensis</name>
    <dbReference type="NCBI Taxonomy" id="2954440"/>
    <lineage>
        <taxon>Bacteria</taxon>
        <taxon>Pseudomonadati</taxon>
        <taxon>Acidobacteriota</taxon>
        <taxon>Holophagae</taxon>
        <taxon>Holophagales</taxon>
        <taxon>Holophagaceae</taxon>
        <taxon>Geothrix</taxon>
    </lineage>
</organism>
<comment type="caution">
    <text evidence="1">The sequence shown here is derived from an EMBL/GenBank/DDBJ whole genome shotgun (WGS) entry which is preliminary data.</text>
</comment>
<evidence type="ECO:0000313" key="1">
    <source>
        <dbReference type="EMBL" id="MBK8572733.1"/>
    </source>
</evidence>
<reference evidence="1 2" key="1">
    <citation type="submission" date="2020-10" db="EMBL/GenBank/DDBJ databases">
        <title>Connecting structure to function with the recovery of over 1000 high-quality activated sludge metagenome-assembled genomes encoding full-length rRNA genes using long-read sequencing.</title>
        <authorList>
            <person name="Singleton C.M."/>
            <person name="Petriglieri F."/>
            <person name="Kristensen J.M."/>
            <person name="Kirkegaard R.H."/>
            <person name="Michaelsen T.Y."/>
            <person name="Andersen M.H."/>
            <person name="Karst S.M."/>
            <person name="Dueholm M.S."/>
            <person name="Nielsen P.H."/>
            <person name="Albertsen M."/>
        </authorList>
    </citation>
    <scope>NUCLEOTIDE SEQUENCE [LARGE SCALE GENOMIC DNA]</scope>
    <source>
        <strain evidence="1">OdNE_18-Q3-R46-58_MAXAC.008</strain>
    </source>
</reference>
<protein>
    <submittedName>
        <fullName evidence="1">Uncharacterized protein</fullName>
    </submittedName>
</protein>
<accession>A0A936K5P1</accession>
<evidence type="ECO:0000313" key="2">
    <source>
        <dbReference type="Proteomes" id="UP000709959"/>
    </source>
</evidence>
<name>A0A936K5P1_9BACT</name>
<sequence length="208" mass="23552">MTAYTREEKDWLEREWAFRAWGRAGLLSTDDYRQVLAWEAEAVPMDLVVAALNAFFDRREKREKPRTFVALKHLDRDVAKAVKLRESLLRAGPELEAGKGWIQVKAPLREDPAAKAAFEAWRRLQVSAPSPEAAGYLDHHDQEREARAALLALAEAALGPAAEALREELRQRLEAADMKEGSLVWKRAWNHHWARLVASAWNLPLGGA</sequence>
<dbReference type="AlphaFoldDB" id="A0A936K5P1"/>